<accession>A0ACC3B2N6</accession>
<evidence type="ECO:0000313" key="2">
    <source>
        <dbReference type="Proteomes" id="UP001177260"/>
    </source>
</evidence>
<reference evidence="1 2" key="1">
    <citation type="journal article" date="2023" name="ACS Omega">
        <title>Identification of the Neoaspergillic Acid Biosynthesis Gene Cluster by Establishing an In Vitro CRISPR-Ribonucleoprotein Genetic System in Aspergillus melleus.</title>
        <authorList>
            <person name="Yuan B."/>
            <person name="Grau M.F."/>
            <person name="Murata R.M."/>
            <person name="Torok T."/>
            <person name="Venkateswaran K."/>
            <person name="Stajich J.E."/>
            <person name="Wang C.C.C."/>
        </authorList>
    </citation>
    <scope>NUCLEOTIDE SEQUENCE [LARGE SCALE GENOMIC DNA]</scope>
    <source>
        <strain evidence="1 2">IMV 1140</strain>
    </source>
</reference>
<dbReference type="Proteomes" id="UP001177260">
    <property type="component" value="Unassembled WGS sequence"/>
</dbReference>
<evidence type="ECO:0000313" key="1">
    <source>
        <dbReference type="EMBL" id="KAK1144125.1"/>
    </source>
</evidence>
<proteinExistence type="predicted"/>
<gene>
    <name evidence="1" type="ORF">N8T08_005787</name>
</gene>
<organism evidence="1 2">
    <name type="scientific">Aspergillus melleus</name>
    <dbReference type="NCBI Taxonomy" id="138277"/>
    <lineage>
        <taxon>Eukaryota</taxon>
        <taxon>Fungi</taxon>
        <taxon>Dikarya</taxon>
        <taxon>Ascomycota</taxon>
        <taxon>Pezizomycotina</taxon>
        <taxon>Eurotiomycetes</taxon>
        <taxon>Eurotiomycetidae</taxon>
        <taxon>Eurotiales</taxon>
        <taxon>Aspergillaceae</taxon>
        <taxon>Aspergillus</taxon>
        <taxon>Aspergillus subgen. Circumdati</taxon>
    </lineage>
</organism>
<sequence>MSSGRQRGPFSSRRRFGRSAYSFRGRDRPRGSSRARSNLSLREPPLGPILAIINKEELRESHDNADPEAPCITDCRTLASYNWLNRAKPTILVPGCPPAWTPVTQPIQLSEDSGEYFRDQNAARYSSHPLQPAMEALLKQDPTFELDSVHIVACSSTLGNLLRFVRDPNKKFRVLVEVVGSTVFFLRRENSPTEIIPDVRGYGHTFPEAYTTWDRDVRGSESHQRVIRYRFGEVECLVRFEADGYFRDRCNDASDTPRPRDSAITSLLGQATVSPHEPEDTGSLEIQDAGHVIPQAAIFDLKTRSIKRKHDDIMAEELPRLWVSQTPNFLVVFHKNGRFDDIRIQEARSAIQEWEIRESNALCQFHALLIQLISFAHGRLDRRFEIVHEEFADALELREVMPDVNHVVPDGLKARLVTGPDDDYENIEVANSDDDRDSLFYSDGESDKDFTACSASSCGYCGHCGY</sequence>
<comment type="caution">
    <text evidence="1">The sequence shown here is derived from an EMBL/GenBank/DDBJ whole genome shotgun (WGS) entry which is preliminary data.</text>
</comment>
<keyword evidence="2" id="KW-1185">Reference proteome</keyword>
<name>A0ACC3B2N6_9EURO</name>
<protein>
    <submittedName>
        <fullName evidence="1">Uncharacterized protein</fullName>
    </submittedName>
</protein>
<dbReference type="EMBL" id="JAOPJF010000033">
    <property type="protein sequence ID" value="KAK1144125.1"/>
    <property type="molecule type" value="Genomic_DNA"/>
</dbReference>